<sequence>MSVKAVTVTETSLCSPPVETTTVYHKAFSSGNGVVTVYDDLCVPKTQAVNGVYCYACTPAVVTYVPRPPLVKDSHTYVWGFYEEVSVSVSIGIDVTVEVPIIITETVAPTSIPTTGVLPTTTESLPTTTGGPTTTTGAPGGSGSCSTAPPYQSGIVNAKFYVGEWTAQDIADLAYRQVISAEVDSTVASDYITFDAYNAGVTEMMAYFLMVDINQLSVTSNEKDATAYLYIGDIAMSCSNISDVGTEGYSASQELTAGNNFSTVFDYNAYNGWYPVRLLIQRTADTSNSATKRDYDDLFELKVNKDQSAQPLVVRAGVATIASSSSVVSTTSTSSVSTTSTSSISTTSTSSVPSTLSSVTSSSSAIVTFASVLSCPSTIVTSYGASLYEYSSWYTANEIQAGTYRTENTNKSEAVTLTCEGDTCAVTYSFSTGMILANNYILEELVAYLIPANSFPTLQAQSSAQYRVSGHIQNASFTQELEVGDGSNYVIGVEMEMTVAMNGAGGGCVDIYDIQSNAAANPDNFYTQTFSGTDEGDLSRQTSLASGFYYPMRVVVLSNVPGVDEDLTSYIANLHNVNPTDVFIEEISVSLSLDFNFH</sequence>
<dbReference type="AlphaFoldDB" id="A0A1E4TE79"/>
<reference evidence="3" key="1">
    <citation type="submission" date="2016-02" db="EMBL/GenBank/DDBJ databases">
        <title>Comparative genomics of biotechnologically important yeasts.</title>
        <authorList>
            <consortium name="DOE Joint Genome Institute"/>
            <person name="Riley R."/>
            <person name="Haridas S."/>
            <person name="Wolfe K.H."/>
            <person name="Lopes M.R."/>
            <person name="Hittinger C.T."/>
            <person name="Goker M."/>
            <person name="Salamov A."/>
            <person name="Wisecaver J."/>
            <person name="Long T.M."/>
            <person name="Aerts A.L."/>
            <person name="Barry K."/>
            <person name="Choi C."/>
            <person name="Clum A."/>
            <person name="Coughlan A.Y."/>
            <person name="Deshpande S."/>
            <person name="Douglass A.P."/>
            <person name="Hanson S.J."/>
            <person name="Klenk H.-P."/>
            <person name="Labutti K."/>
            <person name="Lapidus A."/>
            <person name="Lindquist E."/>
            <person name="Lipzen A."/>
            <person name="Meier-Kolthoff J.P."/>
            <person name="Ohm R.A."/>
            <person name="Otillar R.P."/>
            <person name="Pangilinan J."/>
            <person name="Peng Y."/>
            <person name="Rokas A."/>
            <person name="Rosa C.A."/>
            <person name="Scheuner C."/>
            <person name="Sibirny A.A."/>
            <person name="Slot J.C."/>
            <person name="Stielow J.B."/>
            <person name="Sun H."/>
            <person name="Kurtzman C.P."/>
            <person name="Blackwell M."/>
            <person name="Jeffries T.W."/>
            <person name="Grigoriev I.V."/>
        </authorList>
    </citation>
    <scope>NUCLEOTIDE SEQUENCE [LARGE SCALE GENOMIC DNA]</scope>
    <source>
        <strain evidence="3">NRRL Y-17796</strain>
    </source>
</reference>
<feature type="region of interest" description="Disordered" evidence="1">
    <location>
        <begin position="114"/>
        <end position="145"/>
    </location>
</feature>
<evidence type="ECO:0000256" key="1">
    <source>
        <dbReference type="SAM" id="MobiDB-lite"/>
    </source>
</evidence>
<keyword evidence="3" id="KW-1185">Reference proteome</keyword>
<evidence type="ECO:0000313" key="2">
    <source>
        <dbReference type="EMBL" id="ODV89968.1"/>
    </source>
</evidence>
<dbReference type="Proteomes" id="UP000095023">
    <property type="component" value="Unassembled WGS sequence"/>
</dbReference>
<dbReference type="EMBL" id="KV453842">
    <property type="protein sequence ID" value="ODV89968.1"/>
    <property type="molecule type" value="Genomic_DNA"/>
</dbReference>
<evidence type="ECO:0000313" key="3">
    <source>
        <dbReference type="Proteomes" id="UP000095023"/>
    </source>
</evidence>
<protein>
    <submittedName>
        <fullName evidence="2">Uncharacterized protein</fullName>
    </submittedName>
</protein>
<name>A0A1E4TE79_9ASCO</name>
<feature type="compositionally biased region" description="Low complexity" evidence="1">
    <location>
        <begin position="119"/>
        <end position="137"/>
    </location>
</feature>
<feature type="region of interest" description="Disordered" evidence="1">
    <location>
        <begin position="331"/>
        <end position="357"/>
    </location>
</feature>
<organism evidence="2 3">
    <name type="scientific">Tortispora caseinolytica NRRL Y-17796</name>
    <dbReference type="NCBI Taxonomy" id="767744"/>
    <lineage>
        <taxon>Eukaryota</taxon>
        <taxon>Fungi</taxon>
        <taxon>Dikarya</taxon>
        <taxon>Ascomycota</taxon>
        <taxon>Saccharomycotina</taxon>
        <taxon>Trigonopsidomycetes</taxon>
        <taxon>Trigonopsidales</taxon>
        <taxon>Trigonopsidaceae</taxon>
        <taxon>Tortispora</taxon>
    </lineage>
</organism>
<proteinExistence type="predicted"/>
<accession>A0A1E4TE79</accession>
<gene>
    <name evidence="2" type="ORF">CANCADRAFT_98928</name>
</gene>